<evidence type="ECO:0000256" key="12">
    <source>
        <dbReference type="ARBA" id="ARBA00061004"/>
    </source>
</evidence>
<dbReference type="FunFam" id="2.60.260.20:FF:000004">
    <property type="entry name" value="Molecular chaperone DnaJ"/>
    <property type="match status" value="1"/>
</dbReference>
<evidence type="ECO:0000256" key="11">
    <source>
        <dbReference type="ARBA" id="ARBA00053423"/>
    </source>
</evidence>
<keyword evidence="7 14" id="KW-0863">Zinc-finger</keyword>
<evidence type="ECO:0000256" key="13">
    <source>
        <dbReference type="ARBA" id="ARBA00067609"/>
    </source>
</evidence>
<dbReference type="AlphaFoldDB" id="A0A6S6TN87"/>
<dbReference type="CDD" id="cd10747">
    <property type="entry name" value="DnaJ_C"/>
    <property type="match status" value="1"/>
</dbReference>
<proteinExistence type="inferred from homology"/>
<evidence type="ECO:0000259" key="16">
    <source>
        <dbReference type="PROSITE" id="PS50076"/>
    </source>
</evidence>
<feature type="binding site" evidence="14">
    <location>
        <position position="202"/>
    </location>
    <ligand>
        <name>Zn(2+)</name>
        <dbReference type="ChEBI" id="CHEBI:29105"/>
        <label>1</label>
    </ligand>
</feature>
<dbReference type="InterPro" id="IPR018253">
    <property type="entry name" value="DnaJ_domain_CS"/>
</dbReference>
<feature type="binding site" evidence="14">
    <location>
        <position position="166"/>
    </location>
    <ligand>
        <name>Zn(2+)</name>
        <dbReference type="ChEBI" id="CHEBI:29105"/>
        <label>2</label>
    </ligand>
</feature>
<evidence type="ECO:0000256" key="1">
    <source>
        <dbReference type="ARBA" id="ARBA00004496"/>
    </source>
</evidence>
<comment type="subunit">
    <text evidence="2 14">Homodimer.</text>
</comment>
<evidence type="ECO:0000256" key="14">
    <source>
        <dbReference type="HAMAP-Rule" id="MF_01152"/>
    </source>
</evidence>
<comment type="subcellular location">
    <subcellularLocation>
        <location evidence="1 14">Cytoplasm</location>
    </subcellularLocation>
</comment>
<dbReference type="InterPro" id="IPR001305">
    <property type="entry name" value="HSP_DnaJ_Cys-rich_dom"/>
</dbReference>
<evidence type="ECO:0000259" key="17">
    <source>
        <dbReference type="PROSITE" id="PS51188"/>
    </source>
</evidence>
<keyword evidence="6 14" id="KW-0677">Repeat</keyword>
<dbReference type="SUPFAM" id="SSF49493">
    <property type="entry name" value="HSP40/DnaJ peptide-binding domain"/>
    <property type="match status" value="2"/>
</dbReference>
<dbReference type="Gene3D" id="2.10.230.10">
    <property type="entry name" value="Heat shock protein DnaJ, cysteine-rich domain"/>
    <property type="match status" value="1"/>
</dbReference>
<feature type="zinc finger region" description="CR-type" evidence="15">
    <location>
        <begin position="136"/>
        <end position="214"/>
    </location>
</feature>
<dbReference type="GO" id="GO:0042026">
    <property type="term" value="P:protein refolding"/>
    <property type="evidence" value="ECO:0007669"/>
    <property type="project" value="TreeGrafter"/>
</dbReference>
<dbReference type="GO" id="GO:0005524">
    <property type="term" value="F:ATP binding"/>
    <property type="evidence" value="ECO:0007669"/>
    <property type="project" value="InterPro"/>
</dbReference>
<evidence type="ECO:0000256" key="7">
    <source>
        <dbReference type="ARBA" id="ARBA00022771"/>
    </source>
</evidence>
<dbReference type="Gene3D" id="1.10.287.110">
    <property type="entry name" value="DnaJ domain"/>
    <property type="match status" value="1"/>
</dbReference>
<dbReference type="SUPFAM" id="SSF57938">
    <property type="entry name" value="DnaJ/Hsp40 cysteine-rich domain"/>
    <property type="match status" value="1"/>
</dbReference>
<evidence type="ECO:0000256" key="15">
    <source>
        <dbReference type="PROSITE-ProRule" id="PRU00546"/>
    </source>
</evidence>
<keyword evidence="3 14" id="KW-0963">Cytoplasm</keyword>
<dbReference type="GO" id="GO:0051082">
    <property type="term" value="F:unfolded protein binding"/>
    <property type="evidence" value="ECO:0007669"/>
    <property type="project" value="UniProtKB-UniRule"/>
</dbReference>
<dbReference type="Pfam" id="PF00684">
    <property type="entry name" value="DnaJ_CXXCXGXG"/>
    <property type="match status" value="1"/>
</dbReference>
<keyword evidence="8 14" id="KW-0862">Zinc</keyword>
<protein>
    <recommendedName>
        <fullName evidence="13 14">Chaperone protein DnaJ</fullName>
    </recommendedName>
</protein>
<dbReference type="FunFam" id="1.10.287.110:FF:000034">
    <property type="entry name" value="Chaperone protein DnaJ"/>
    <property type="match status" value="1"/>
</dbReference>
<feature type="repeat" description="CXXCXGXG motif" evidence="14">
    <location>
        <begin position="202"/>
        <end position="209"/>
    </location>
</feature>
<evidence type="ECO:0000256" key="3">
    <source>
        <dbReference type="ARBA" id="ARBA00022490"/>
    </source>
</evidence>
<sequence>MSKRDYYEILGAEKNASEADLKKSFRRLAMKYHPDRNPDDAEAEGKFKEAREAYEVLADANKRAAYDQFGHAGVDKSAGGGGPGGQGFGDIFEDIFGDIFGGGGGGGRRGGGGNRAYRGSDLQYNLELSLEDAVFGTEVDIRVPSMQSCGTCDGSGAKKGSQPQTCQTCHGQGQVRIQQGFFSVQQTCPQCHGQGKTISDPCDDCHGQGRIEEQRTLSVRIPMGVDTGDRIRLGGEGEAGLNGGPAGDLYVQVHVKDHELFTRDGDNLYADVPLRFTTATLGGEIDVPTLEGKVTLKVPAETQSGKKFRLRNKGVKSVRSASVGDLICTVTVETPVNLTKRQRELLEELDASMDEGGKRHSPREHGWVDKAKGFFDDVKHAFTDAKEKE</sequence>
<dbReference type="PANTHER" id="PTHR43096">
    <property type="entry name" value="DNAJ HOMOLOG 1, MITOCHONDRIAL-RELATED"/>
    <property type="match status" value="1"/>
</dbReference>
<feature type="binding site" evidence="14">
    <location>
        <position position="191"/>
    </location>
    <ligand>
        <name>Zn(2+)</name>
        <dbReference type="ChEBI" id="CHEBI:29105"/>
        <label>2</label>
    </ligand>
</feature>
<feature type="repeat" description="CXXCXGXG motif" evidence="14">
    <location>
        <begin position="149"/>
        <end position="156"/>
    </location>
</feature>
<dbReference type="PROSITE" id="PS00636">
    <property type="entry name" value="DNAJ_1"/>
    <property type="match status" value="1"/>
</dbReference>
<dbReference type="Pfam" id="PF01556">
    <property type="entry name" value="DnaJ_C"/>
    <property type="match status" value="1"/>
</dbReference>
<dbReference type="PROSITE" id="PS51188">
    <property type="entry name" value="ZF_CR"/>
    <property type="match status" value="1"/>
</dbReference>
<feature type="binding site" evidence="14">
    <location>
        <position position="169"/>
    </location>
    <ligand>
        <name>Zn(2+)</name>
        <dbReference type="ChEBI" id="CHEBI:29105"/>
        <label>2</label>
    </ligand>
</feature>
<feature type="repeat" description="CXXCXGXG motif" evidence="14">
    <location>
        <begin position="166"/>
        <end position="173"/>
    </location>
</feature>
<keyword evidence="9 14" id="KW-0346">Stress response</keyword>
<name>A0A6S6TN87_9GAMM</name>
<organism evidence="18">
    <name type="scientific">uncultured Thiotrichaceae bacterium</name>
    <dbReference type="NCBI Taxonomy" id="298394"/>
    <lineage>
        <taxon>Bacteria</taxon>
        <taxon>Pseudomonadati</taxon>
        <taxon>Pseudomonadota</taxon>
        <taxon>Gammaproteobacteria</taxon>
        <taxon>Thiotrichales</taxon>
        <taxon>Thiotrichaceae</taxon>
        <taxon>environmental samples</taxon>
    </lineage>
</organism>
<comment type="domain">
    <text evidence="14">The J domain is necessary and sufficient to stimulate DnaK ATPase activity. Zinc center 1 plays an important role in the autonomous, DnaK-independent chaperone activity of DnaJ. Zinc center 2 is essential for interaction with DnaK and for DnaJ activity.</text>
</comment>
<dbReference type="InterPro" id="IPR001623">
    <property type="entry name" value="DnaJ_domain"/>
</dbReference>
<dbReference type="GO" id="GO:0009408">
    <property type="term" value="P:response to heat"/>
    <property type="evidence" value="ECO:0007669"/>
    <property type="project" value="InterPro"/>
</dbReference>
<dbReference type="NCBIfam" id="TIGR02349">
    <property type="entry name" value="DnaJ_bact"/>
    <property type="match status" value="1"/>
</dbReference>
<dbReference type="CDD" id="cd06257">
    <property type="entry name" value="DnaJ"/>
    <property type="match status" value="1"/>
</dbReference>
<keyword evidence="5 14" id="KW-0479">Metal-binding</keyword>
<dbReference type="EMBL" id="CACVAT010000257">
    <property type="protein sequence ID" value="CAA6816359.1"/>
    <property type="molecule type" value="Genomic_DNA"/>
</dbReference>
<feature type="binding site" evidence="14">
    <location>
        <position position="205"/>
    </location>
    <ligand>
        <name>Zn(2+)</name>
        <dbReference type="ChEBI" id="CHEBI:29105"/>
        <label>1</label>
    </ligand>
</feature>
<reference evidence="18" key="1">
    <citation type="submission" date="2020-01" db="EMBL/GenBank/DDBJ databases">
        <authorList>
            <person name="Meier V. D."/>
            <person name="Meier V D."/>
        </authorList>
    </citation>
    <scope>NUCLEOTIDE SEQUENCE</scope>
    <source>
        <strain evidence="18">HLG_WM_MAG_09</strain>
    </source>
</reference>
<dbReference type="InterPro" id="IPR036410">
    <property type="entry name" value="HSP_DnaJ_Cys-rich_dom_sf"/>
</dbReference>
<dbReference type="FunFam" id="2.10.230.10:FF:000002">
    <property type="entry name" value="Molecular chaperone DnaJ"/>
    <property type="match status" value="1"/>
</dbReference>
<feature type="binding site" evidence="14">
    <location>
        <position position="188"/>
    </location>
    <ligand>
        <name>Zn(2+)</name>
        <dbReference type="ChEBI" id="CHEBI:29105"/>
        <label>2</label>
    </ligand>
</feature>
<keyword evidence="4 14" id="KW-0235">DNA replication</keyword>
<keyword evidence="10 14" id="KW-0143">Chaperone</keyword>
<evidence type="ECO:0000256" key="2">
    <source>
        <dbReference type="ARBA" id="ARBA00011738"/>
    </source>
</evidence>
<dbReference type="SMART" id="SM00271">
    <property type="entry name" value="DnaJ"/>
    <property type="match status" value="1"/>
</dbReference>
<dbReference type="InterPro" id="IPR036869">
    <property type="entry name" value="J_dom_sf"/>
</dbReference>
<dbReference type="GO" id="GO:0006260">
    <property type="term" value="P:DNA replication"/>
    <property type="evidence" value="ECO:0007669"/>
    <property type="project" value="UniProtKB-KW"/>
</dbReference>
<evidence type="ECO:0000256" key="9">
    <source>
        <dbReference type="ARBA" id="ARBA00023016"/>
    </source>
</evidence>
<feature type="repeat" description="CXXCXGXG motif" evidence="14">
    <location>
        <begin position="188"/>
        <end position="195"/>
    </location>
</feature>
<evidence type="ECO:0000256" key="8">
    <source>
        <dbReference type="ARBA" id="ARBA00022833"/>
    </source>
</evidence>
<dbReference type="NCBIfam" id="NF008035">
    <property type="entry name" value="PRK10767.1"/>
    <property type="match status" value="1"/>
</dbReference>
<accession>A0A6S6TN87</accession>
<evidence type="ECO:0000313" key="18">
    <source>
        <dbReference type="EMBL" id="CAA6816359.1"/>
    </source>
</evidence>
<feature type="binding site" evidence="14">
    <location>
        <position position="152"/>
    </location>
    <ligand>
        <name>Zn(2+)</name>
        <dbReference type="ChEBI" id="CHEBI:29105"/>
        <label>1</label>
    </ligand>
</feature>
<dbReference type="InterPro" id="IPR008971">
    <property type="entry name" value="HSP40/DnaJ_pept-bd"/>
</dbReference>
<feature type="domain" description="J" evidence="16">
    <location>
        <begin position="5"/>
        <end position="70"/>
    </location>
</feature>
<dbReference type="HAMAP" id="MF_01152">
    <property type="entry name" value="DnaJ"/>
    <property type="match status" value="1"/>
</dbReference>
<evidence type="ECO:0000256" key="4">
    <source>
        <dbReference type="ARBA" id="ARBA00022705"/>
    </source>
</evidence>
<dbReference type="InterPro" id="IPR002939">
    <property type="entry name" value="DnaJ_C"/>
</dbReference>
<dbReference type="PRINTS" id="PR00625">
    <property type="entry name" value="JDOMAIN"/>
</dbReference>
<dbReference type="Gene3D" id="2.60.260.20">
    <property type="entry name" value="Urease metallochaperone UreE, N-terminal domain"/>
    <property type="match status" value="2"/>
</dbReference>
<feature type="domain" description="CR-type" evidence="17">
    <location>
        <begin position="136"/>
        <end position="214"/>
    </location>
</feature>
<feature type="binding site" evidence="14">
    <location>
        <position position="149"/>
    </location>
    <ligand>
        <name>Zn(2+)</name>
        <dbReference type="ChEBI" id="CHEBI:29105"/>
        <label>1</label>
    </ligand>
</feature>
<comment type="similarity">
    <text evidence="12 14">Belongs to the DnaJ family.</text>
</comment>
<comment type="function">
    <text evidence="11 14">Participates actively in the response to hyperosmotic and heat shock by preventing the aggregation of stress-denatured proteins and by disaggregating proteins, also in an autonomous, DnaK-independent fashion. Unfolded proteins bind initially to DnaJ; upon interaction with the DnaJ-bound protein, DnaK hydrolyzes its bound ATP, resulting in the formation of a stable complex. GrpE releases ADP from DnaK; ATP binding to DnaK triggers the release of the substrate protein, thus completing the reaction cycle. Several rounds of ATP-dependent interactions between DnaJ, DnaK and GrpE are required for fully efficient folding. Also involved, together with DnaK and GrpE, in the DNA replication of plasmids through activation of initiation proteins.</text>
</comment>
<dbReference type="GO" id="GO:0031072">
    <property type="term" value="F:heat shock protein binding"/>
    <property type="evidence" value="ECO:0007669"/>
    <property type="project" value="InterPro"/>
</dbReference>
<gene>
    <name evidence="14" type="primary">dnaJ</name>
    <name evidence="18" type="ORF">HELGO_WM14145</name>
</gene>
<dbReference type="CDD" id="cd10719">
    <property type="entry name" value="DnaJ_zf"/>
    <property type="match status" value="1"/>
</dbReference>
<dbReference type="GO" id="GO:0005737">
    <property type="term" value="C:cytoplasm"/>
    <property type="evidence" value="ECO:0007669"/>
    <property type="project" value="UniProtKB-SubCell"/>
</dbReference>
<evidence type="ECO:0000256" key="6">
    <source>
        <dbReference type="ARBA" id="ARBA00022737"/>
    </source>
</evidence>
<dbReference type="InterPro" id="IPR012724">
    <property type="entry name" value="DnaJ"/>
</dbReference>
<dbReference type="GO" id="GO:0008270">
    <property type="term" value="F:zinc ion binding"/>
    <property type="evidence" value="ECO:0007669"/>
    <property type="project" value="UniProtKB-UniRule"/>
</dbReference>
<dbReference type="Pfam" id="PF00226">
    <property type="entry name" value="DnaJ"/>
    <property type="match status" value="1"/>
</dbReference>
<evidence type="ECO:0000256" key="10">
    <source>
        <dbReference type="ARBA" id="ARBA00023186"/>
    </source>
</evidence>
<comment type="cofactor">
    <cofactor evidence="14">
        <name>Zn(2+)</name>
        <dbReference type="ChEBI" id="CHEBI:29105"/>
    </cofactor>
    <text evidence="14">Binds 2 Zn(2+) ions per monomer.</text>
</comment>
<dbReference type="PANTHER" id="PTHR43096:SF48">
    <property type="entry name" value="CHAPERONE PROTEIN DNAJ"/>
    <property type="match status" value="1"/>
</dbReference>
<dbReference type="SUPFAM" id="SSF46565">
    <property type="entry name" value="Chaperone J-domain"/>
    <property type="match status" value="1"/>
</dbReference>
<dbReference type="PROSITE" id="PS50076">
    <property type="entry name" value="DNAJ_2"/>
    <property type="match status" value="1"/>
</dbReference>
<evidence type="ECO:0000256" key="5">
    <source>
        <dbReference type="ARBA" id="ARBA00022723"/>
    </source>
</evidence>